<proteinExistence type="predicted"/>
<evidence type="ECO:0000313" key="1">
    <source>
        <dbReference type="EMBL" id="KAF1726744.1"/>
    </source>
</evidence>
<evidence type="ECO:0000313" key="2">
    <source>
        <dbReference type="Proteomes" id="UP000781710"/>
    </source>
</evidence>
<reference evidence="1 2" key="1">
    <citation type="submission" date="2017-10" db="EMBL/GenBank/DDBJ databases">
        <title>Whole genome sequencing of members of genus Pseudoxanthomonas.</title>
        <authorList>
            <person name="Kumar S."/>
            <person name="Bansal K."/>
            <person name="Kaur A."/>
            <person name="Patil P."/>
            <person name="Sharma S."/>
            <person name="Patil P.B."/>
        </authorList>
    </citation>
    <scope>NUCLEOTIDE SEQUENCE [LARGE SCALE GENOMIC DNA]</scope>
    <source>
        <strain evidence="1 2">DSM 17109</strain>
    </source>
</reference>
<keyword evidence="2" id="KW-1185">Reference proteome</keyword>
<dbReference type="PROSITE" id="PS51257">
    <property type="entry name" value="PROKAR_LIPOPROTEIN"/>
    <property type="match status" value="1"/>
</dbReference>
<dbReference type="RefSeq" id="WP_162336637.1">
    <property type="nucleotide sequence ID" value="NZ_JBHSRQ010000016.1"/>
</dbReference>
<dbReference type="Proteomes" id="UP000781710">
    <property type="component" value="Unassembled WGS sequence"/>
</dbReference>
<comment type="caution">
    <text evidence="1">The sequence shown here is derived from an EMBL/GenBank/DDBJ whole genome shotgun (WGS) entry which is preliminary data.</text>
</comment>
<dbReference type="EMBL" id="PDWW01000003">
    <property type="protein sequence ID" value="KAF1726744.1"/>
    <property type="molecule type" value="Genomic_DNA"/>
</dbReference>
<gene>
    <name evidence="1" type="ORF">CSC78_04120</name>
</gene>
<accession>A0ABQ6ZKL9</accession>
<name>A0ABQ6ZKL9_9GAMM</name>
<evidence type="ECO:0008006" key="3">
    <source>
        <dbReference type="Google" id="ProtNLM"/>
    </source>
</evidence>
<organism evidence="1 2">
    <name type="scientific">Pseudoxanthomonas japonensis</name>
    <dbReference type="NCBI Taxonomy" id="69284"/>
    <lineage>
        <taxon>Bacteria</taxon>
        <taxon>Pseudomonadati</taxon>
        <taxon>Pseudomonadota</taxon>
        <taxon>Gammaproteobacteria</taxon>
        <taxon>Lysobacterales</taxon>
        <taxon>Lysobacteraceae</taxon>
        <taxon>Pseudoxanthomonas</taxon>
    </lineage>
</organism>
<sequence>MTKTLPLLALSVLLLSACGGSDTDLADGQEEMGVPVDELEEAAAAAPDGTAPLRCPPKVRKSLVGPDITGLRPGMTREEALSTVRCNLGEDAVVTEEKRWLDRLDTYGVELGTQFFTVERGSYRPCNFAREWQECRGKFKWEHTDEIVSVATPGVPGKETAVAIWRTQKFRDGQMPSVDATLDALTGKYGQPQVRESDDSPRGYSAGTRDLQWIYDRAGNPLSEANPLFNQCRNGVYAASDNTSARWTQGCGLNISARVVLSGKNPGLVMEFHTAMIQQSDTYALVEGMGAELQRIGQARRDAEVKEAGDANDVSL</sequence>
<protein>
    <recommendedName>
        <fullName evidence="3">Lipoprotein</fullName>
    </recommendedName>
</protein>